<evidence type="ECO:0008006" key="4">
    <source>
        <dbReference type="Google" id="ProtNLM"/>
    </source>
</evidence>
<comment type="caution">
    <text evidence="2">The sequence shown here is derived from an EMBL/GenBank/DDBJ whole genome shotgun (WGS) entry which is preliminary data.</text>
</comment>
<organism evidence="2 3">
    <name type="scientific">Helicobacter marmotae</name>
    <dbReference type="NCBI Taxonomy" id="152490"/>
    <lineage>
        <taxon>Bacteria</taxon>
        <taxon>Pseudomonadati</taxon>
        <taxon>Campylobacterota</taxon>
        <taxon>Epsilonproteobacteria</taxon>
        <taxon>Campylobacterales</taxon>
        <taxon>Helicobacteraceae</taxon>
        <taxon>Helicobacter</taxon>
    </lineage>
</organism>
<keyword evidence="3" id="KW-1185">Reference proteome</keyword>
<dbReference type="Proteomes" id="UP000256599">
    <property type="component" value="Unassembled WGS sequence"/>
</dbReference>
<evidence type="ECO:0000313" key="2">
    <source>
        <dbReference type="EMBL" id="RDU59167.1"/>
    </source>
</evidence>
<protein>
    <recommendedName>
        <fullName evidence="4">Outer membrane beta-barrel protein</fullName>
    </recommendedName>
</protein>
<evidence type="ECO:0000256" key="1">
    <source>
        <dbReference type="SAM" id="SignalP"/>
    </source>
</evidence>
<dbReference type="OrthoDB" id="5329672at2"/>
<feature type="chain" id="PRO_5017631267" description="Outer membrane beta-barrel protein" evidence="1">
    <location>
        <begin position="25"/>
        <end position="267"/>
    </location>
</feature>
<reference evidence="2 3" key="1">
    <citation type="submission" date="2018-04" db="EMBL/GenBank/DDBJ databases">
        <title>Novel Campyloabacter and Helicobacter Species and Strains.</title>
        <authorList>
            <person name="Mannion A.J."/>
            <person name="Shen Z."/>
            <person name="Fox J.G."/>
        </authorList>
    </citation>
    <scope>NUCLEOTIDE SEQUENCE [LARGE SCALE GENOMIC DNA]</scope>
    <source>
        <strain evidence="2 3">MIT 98-6070</strain>
    </source>
</reference>
<dbReference type="AlphaFoldDB" id="A0A3D8I253"/>
<accession>A0A3D8I253</accession>
<feature type="signal peptide" evidence="1">
    <location>
        <begin position="1"/>
        <end position="24"/>
    </location>
</feature>
<sequence>MGKFINRICFTLCFALFYLCSLRAEYSCDGGKCSDYKLGLSALAGVHSTALHSASMQGVGINALFSQYNPHYGFAFNFTFGILHSRFKNAKNAIIAYDKDTFSTSSGYVQTNVFFAKNLKNNVYNPFFMGVLLGWEGVYFDEKYGVPNSVLLTLGLGLSGSYMLSHNLAFEYGASYNYGVYAKHSYPISYLADRYTLLKPNNHQVRLFLGIHKNKTYGVFAKAHLSLTHLDSARNAITNRYGSVSIYPQSMQVMFGLECGFGFNQWL</sequence>
<name>A0A3D8I253_9HELI</name>
<dbReference type="RefSeq" id="WP_104700456.1">
    <property type="nucleotide sequence ID" value="NZ_FZPP01000033.1"/>
</dbReference>
<proteinExistence type="predicted"/>
<keyword evidence="1" id="KW-0732">Signal</keyword>
<dbReference type="EMBL" id="NXLR01000017">
    <property type="protein sequence ID" value="RDU59167.1"/>
    <property type="molecule type" value="Genomic_DNA"/>
</dbReference>
<gene>
    <name evidence="2" type="ORF">CQA63_07770</name>
</gene>
<evidence type="ECO:0000313" key="3">
    <source>
        <dbReference type="Proteomes" id="UP000256599"/>
    </source>
</evidence>